<dbReference type="AlphaFoldDB" id="A0AAC9P8D8"/>
<dbReference type="Pfam" id="PF01420">
    <property type="entry name" value="Methylase_S"/>
    <property type="match status" value="1"/>
</dbReference>
<dbReference type="SUPFAM" id="SSF116734">
    <property type="entry name" value="DNA methylase specificity domain"/>
    <property type="match status" value="2"/>
</dbReference>
<dbReference type="InterPro" id="IPR000055">
    <property type="entry name" value="Restrct_endonuc_typeI_TRD"/>
</dbReference>
<dbReference type="Proteomes" id="UP000182373">
    <property type="component" value="Chromosome"/>
</dbReference>
<keyword evidence="2" id="KW-0680">Restriction system</keyword>
<dbReference type="GO" id="GO:0003677">
    <property type="term" value="F:DNA binding"/>
    <property type="evidence" value="ECO:0007669"/>
    <property type="project" value="UniProtKB-KW"/>
</dbReference>
<dbReference type="Gene3D" id="3.90.220.20">
    <property type="entry name" value="DNA methylase specificity domains"/>
    <property type="match status" value="2"/>
</dbReference>
<dbReference type="EMBL" id="CP018191">
    <property type="protein sequence ID" value="APH54471.1"/>
    <property type="molecule type" value="Genomic_DNA"/>
</dbReference>
<organism evidence="5 6">
    <name type="scientific">Granulibacter bethesdensis</name>
    <dbReference type="NCBI Taxonomy" id="364410"/>
    <lineage>
        <taxon>Bacteria</taxon>
        <taxon>Pseudomonadati</taxon>
        <taxon>Pseudomonadota</taxon>
        <taxon>Alphaproteobacteria</taxon>
        <taxon>Acetobacterales</taxon>
        <taxon>Acetobacteraceae</taxon>
        <taxon>Granulibacter</taxon>
    </lineage>
</organism>
<comment type="similarity">
    <text evidence="1">Belongs to the type-I restriction system S methylase family.</text>
</comment>
<dbReference type="InterPro" id="IPR052021">
    <property type="entry name" value="Type-I_RS_S_subunit"/>
</dbReference>
<evidence type="ECO:0000259" key="4">
    <source>
        <dbReference type="Pfam" id="PF01420"/>
    </source>
</evidence>
<dbReference type="REBASE" id="175432">
    <property type="entry name" value="S.GbeNIH91ORF7159P"/>
</dbReference>
<sequence length="443" mass="48163">MSLMPAEKVQPLGDVADLLSGGTPSKSAPEFWSGNIPWLTPKDMGNWTGATEEAVSDSAIGNGTRLAPPEASFIAVRGMSLHNEIRIVRAQAPIAFNQDIKAVVPRAGIQPEYLFQVLVSKKPELLRLVEAAGHGTGRLPTDQLLALKVPRFGSKAETAIAEFMGALDDKIDLNRRMSDTLERMARAIFRSWFVDFDPVRAKMEGRETGLAADVAALFPERFGDSGLPEGWETRKIGELPVRIAMGPFGSRIKTENFTAVGVPVIRGGNLTDGFVDDNFVYVTPEKAEELRSAAAFPGDIVITHRGTLGQVGKIPSRSRFDKYIVSQSQMLLGSNNGYLSLHYIFEFLRSVAGLNALLSNTTTTGVPAIGRPSTSLRAIELIYPPEFILVKFDQIMQALEARQVAGKMESETLAALRNVLLPKLMSGDVRIRDAEKLVDEAGG</sequence>
<dbReference type="GO" id="GO:0009307">
    <property type="term" value="P:DNA restriction-modification system"/>
    <property type="evidence" value="ECO:0007669"/>
    <property type="project" value="UniProtKB-KW"/>
</dbReference>
<accession>A0AAC9P8D8</accession>
<name>A0AAC9P8D8_9PROT</name>
<evidence type="ECO:0000313" key="6">
    <source>
        <dbReference type="Proteomes" id="UP000182373"/>
    </source>
</evidence>
<protein>
    <submittedName>
        <fullName evidence="5">Type I restriction-modification system specificity subunit</fullName>
    </submittedName>
</protein>
<dbReference type="PANTHER" id="PTHR30408">
    <property type="entry name" value="TYPE-1 RESTRICTION ENZYME ECOKI SPECIFICITY PROTEIN"/>
    <property type="match status" value="1"/>
</dbReference>
<evidence type="ECO:0000313" key="5">
    <source>
        <dbReference type="EMBL" id="APH54471.1"/>
    </source>
</evidence>
<keyword evidence="3" id="KW-0238">DNA-binding</keyword>
<reference evidence="6" key="1">
    <citation type="submission" date="2016-11" db="EMBL/GenBank/DDBJ databases">
        <title>Comparative genomic and phenotypic analysis of Granulibacter bethesdensis clinical isolates from patients with chronic granulomatous disease.</title>
        <authorList>
            <person name="Zarember K.A."/>
            <person name="Porcella S.F."/>
            <person name="Chu J."/>
            <person name="Ding L."/>
            <person name="Dahlstrom E."/>
            <person name="Barbian K."/>
            <person name="Martens C."/>
            <person name="Sykora L."/>
            <person name="Kramer S."/>
            <person name="Pettinato A.M."/>
            <person name="Hong H."/>
            <person name="Wald G."/>
            <person name="Berg L.J."/>
            <person name="Rogge L.S."/>
            <person name="Greenberg D.E."/>
            <person name="Falcone E.L."/>
            <person name="Neves J.F."/>
            <person name="Simoes M.J."/>
            <person name="Casal M."/>
            <person name="Rodriguez-Lopez F.C."/>
            <person name="Zelazny A."/>
            <person name="Gallin J.I."/>
            <person name="Holland S.M."/>
        </authorList>
    </citation>
    <scope>NUCLEOTIDE SEQUENCE [LARGE SCALE GENOMIC DNA]</scope>
    <source>
        <strain evidence="6">NIH9.1</strain>
    </source>
</reference>
<evidence type="ECO:0000256" key="1">
    <source>
        <dbReference type="ARBA" id="ARBA00010923"/>
    </source>
</evidence>
<feature type="domain" description="Type I restriction modification DNA specificity" evidence="4">
    <location>
        <begin position="9"/>
        <end position="183"/>
    </location>
</feature>
<dbReference type="InterPro" id="IPR044946">
    <property type="entry name" value="Restrct_endonuc_typeI_TRD_sf"/>
</dbReference>
<dbReference type="CDD" id="cd17249">
    <property type="entry name" value="RMtype1_S_EcoR124I-TRD2-CR2_like"/>
    <property type="match status" value="1"/>
</dbReference>
<evidence type="ECO:0000256" key="2">
    <source>
        <dbReference type="ARBA" id="ARBA00022747"/>
    </source>
</evidence>
<dbReference type="PANTHER" id="PTHR30408:SF13">
    <property type="entry name" value="TYPE I RESTRICTION ENZYME HINDI SPECIFICITY SUBUNIT"/>
    <property type="match status" value="1"/>
</dbReference>
<gene>
    <name evidence="5" type="ORF">GbCGDNIH9_8534</name>
</gene>
<proteinExistence type="inferred from homology"/>
<evidence type="ECO:0000256" key="3">
    <source>
        <dbReference type="ARBA" id="ARBA00023125"/>
    </source>
</evidence>